<dbReference type="STRING" id="913325.N799_11430"/>
<sequence>MNRRPNPSQDAAQAAACTIGIEARACFGNRPWAEIEPALARCWSRNYARFKVDWISVAELAYTAWSYRRARVVLAGEPPYRELAS</sequence>
<accession>A0A0A0ETQ2</accession>
<keyword evidence="2" id="KW-1185">Reference proteome</keyword>
<dbReference type="RefSeq" id="WP_036213268.1">
    <property type="nucleotide sequence ID" value="NZ_AVPT01000037.1"/>
</dbReference>
<dbReference type="OrthoDB" id="6026172at2"/>
<reference evidence="1 2" key="1">
    <citation type="journal article" date="2015" name="Stand. Genomic Sci.">
        <title>Genomic information of the arsenic-resistant bacterium Lysobacter arseniciresistens type strain ZS79(T) and comparison of Lysobacter draft genomes.</title>
        <authorList>
            <person name="Liu L."/>
            <person name="Zhang S."/>
            <person name="Luo M."/>
            <person name="Wang G."/>
        </authorList>
    </citation>
    <scope>NUCLEOTIDE SEQUENCE [LARGE SCALE GENOMIC DNA]</scope>
    <source>
        <strain evidence="1 2">ZS79</strain>
    </source>
</reference>
<dbReference type="AlphaFoldDB" id="A0A0A0ETQ2"/>
<dbReference type="Proteomes" id="UP000029989">
    <property type="component" value="Unassembled WGS sequence"/>
</dbReference>
<evidence type="ECO:0000313" key="2">
    <source>
        <dbReference type="Proteomes" id="UP000029989"/>
    </source>
</evidence>
<organism evidence="1 2">
    <name type="scientific">Lysobacter arseniciresistens ZS79</name>
    <dbReference type="NCBI Taxonomy" id="913325"/>
    <lineage>
        <taxon>Bacteria</taxon>
        <taxon>Pseudomonadati</taxon>
        <taxon>Pseudomonadota</taxon>
        <taxon>Gammaproteobacteria</taxon>
        <taxon>Lysobacterales</taxon>
        <taxon>Lysobacteraceae</taxon>
        <taxon>Novilysobacter</taxon>
    </lineage>
</organism>
<evidence type="ECO:0000313" key="1">
    <source>
        <dbReference type="EMBL" id="KGM53630.1"/>
    </source>
</evidence>
<name>A0A0A0ETQ2_9GAMM</name>
<protein>
    <submittedName>
        <fullName evidence="1">Uncharacterized protein</fullName>
    </submittedName>
</protein>
<gene>
    <name evidence="1" type="ORF">N799_11430</name>
</gene>
<comment type="caution">
    <text evidence="1">The sequence shown here is derived from an EMBL/GenBank/DDBJ whole genome shotgun (WGS) entry which is preliminary data.</text>
</comment>
<dbReference type="EMBL" id="AVPT01000037">
    <property type="protein sequence ID" value="KGM53630.1"/>
    <property type="molecule type" value="Genomic_DNA"/>
</dbReference>
<proteinExistence type="predicted"/>